<dbReference type="Proteomes" id="UP000295636">
    <property type="component" value="Unassembled WGS sequence"/>
</dbReference>
<name>A0A4R5KXU4_9BACL</name>
<feature type="domain" description="HNH nuclease" evidence="1">
    <location>
        <begin position="183"/>
        <end position="211"/>
    </location>
</feature>
<keyword evidence="3" id="KW-1185">Reference proteome</keyword>
<evidence type="ECO:0000313" key="2">
    <source>
        <dbReference type="EMBL" id="TDG00874.1"/>
    </source>
</evidence>
<gene>
    <name evidence="2" type="ORF">E1757_04490</name>
</gene>
<dbReference type="InterPro" id="IPR003615">
    <property type="entry name" value="HNH_nuc"/>
</dbReference>
<dbReference type="Gene3D" id="3.90.75.20">
    <property type="match status" value="1"/>
</dbReference>
<protein>
    <recommendedName>
        <fullName evidence="1">HNH nuclease domain-containing protein</fullName>
    </recommendedName>
</protein>
<dbReference type="RefSeq" id="WP_133225584.1">
    <property type="nucleotide sequence ID" value="NZ_SMRT01000001.1"/>
</dbReference>
<proteinExistence type="predicted"/>
<dbReference type="InterPro" id="IPR044925">
    <property type="entry name" value="His-Me_finger_sf"/>
</dbReference>
<dbReference type="OrthoDB" id="2988785at2"/>
<dbReference type="Pfam" id="PF13392">
    <property type="entry name" value="HNH_3"/>
    <property type="match status" value="1"/>
</dbReference>
<reference evidence="2 3" key="1">
    <citation type="submission" date="2019-03" db="EMBL/GenBank/DDBJ databases">
        <title>This is whole genome sequence of Paenibacillus sp MS74 strain.</title>
        <authorList>
            <person name="Trinh H.N."/>
        </authorList>
    </citation>
    <scope>NUCLEOTIDE SEQUENCE [LARGE SCALE GENOMIC DNA]</scope>
    <source>
        <strain evidence="2 3">MS74</strain>
    </source>
</reference>
<comment type="caution">
    <text evidence="2">The sequence shown here is derived from an EMBL/GenBank/DDBJ whole genome shotgun (WGS) entry which is preliminary data.</text>
</comment>
<sequence>MIKKYIIPDQGIIIDIPVTDEFVSQNWRKWEPVLDEAATDIDINEEWSQKRKILATMRKRKQHVVDRVYSTYHDEFTILVDFKTGKVGHFNSHDFRMELRGNKIFLRHINSLKSKLVYDGDLHTTSGSWLMSSSARLGCKHYLGIEWVKKKGFRSKSLYVKDHQLISVLYFGEQAISAIGKKSKLEINHRNLDHYDNRPDNLELITKKENSAHSFLMYRLLEEKISELFGLIDTGVWLHKTRFEV</sequence>
<evidence type="ECO:0000313" key="3">
    <source>
        <dbReference type="Proteomes" id="UP000295636"/>
    </source>
</evidence>
<evidence type="ECO:0000259" key="1">
    <source>
        <dbReference type="Pfam" id="PF13392"/>
    </source>
</evidence>
<organism evidence="2 3">
    <name type="scientific">Paenibacillus piri</name>
    <dbReference type="NCBI Taxonomy" id="2547395"/>
    <lineage>
        <taxon>Bacteria</taxon>
        <taxon>Bacillati</taxon>
        <taxon>Bacillota</taxon>
        <taxon>Bacilli</taxon>
        <taxon>Bacillales</taxon>
        <taxon>Paenibacillaceae</taxon>
        <taxon>Paenibacillus</taxon>
    </lineage>
</organism>
<dbReference type="EMBL" id="SMRT01000001">
    <property type="protein sequence ID" value="TDG00874.1"/>
    <property type="molecule type" value="Genomic_DNA"/>
</dbReference>
<dbReference type="SUPFAM" id="SSF54060">
    <property type="entry name" value="His-Me finger endonucleases"/>
    <property type="match status" value="1"/>
</dbReference>
<accession>A0A4R5KXU4</accession>
<dbReference type="AlphaFoldDB" id="A0A4R5KXU4"/>